<reference evidence="3 4" key="1">
    <citation type="submission" date="2017-06" db="EMBL/GenBank/DDBJ databases">
        <authorList>
            <person name="Kim H.J."/>
            <person name="Triplett B.A."/>
        </authorList>
    </citation>
    <scope>NUCLEOTIDE SEQUENCE [LARGE SCALE GENOMIC DNA]</scope>
    <source>
        <strain evidence="3 4">CGMCC 4.5593</strain>
    </source>
</reference>
<accession>A0A239MFQ1</accession>
<dbReference type="EMBL" id="FZPH01000005">
    <property type="protein sequence ID" value="SNT41867.1"/>
    <property type="molecule type" value="Genomic_DNA"/>
</dbReference>
<protein>
    <submittedName>
        <fullName evidence="3">Uncharacterized protein</fullName>
    </submittedName>
</protein>
<evidence type="ECO:0000256" key="1">
    <source>
        <dbReference type="SAM" id="MobiDB-lite"/>
    </source>
</evidence>
<keyword evidence="2" id="KW-1133">Transmembrane helix</keyword>
<evidence type="ECO:0000313" key="3">
    <source>
        <dbReference type="EMBL" id="SNT41867.1"/>
    </source>
</evidence>
<evidence type="ECO:0000313" key="4">
    <source>
        <dbReference type="Proteomes" id="UP000198362"/>
    </source>
</evidence>
<feature type="transmembrane region" description="Helical" evidence="2">
    <location>
        <begin position="99"/>
        <end position="120"/>
    </location>
</feature>
<name>A0A239MFQ1_9ACTN</name>
<feature type="region of interest" description="Disordered" evidence="1">
    <location>
        <begin position="1"/>
        <end position="57"/>
    </location>
</feature>
<keyword evidence="4" id="KW-1185">Reference proteome</keyword>
<feature type="transmembrane region" description="Helical" evidence="2">
    <location>
        <begin position="76"/>
        <end position="93"/>
    </location>
</feature>
<feature type="transmembrane region" description="Helical" evidence="2">
    <location>
        <begin position="141"/>
        <end position="158"/>
    </location>
</feature>
<sequence>MMTDQHDPWAERTVEVPPGGPQNPFRSGRAQVGPARPAEPAGPYVPTGTGWPGETGTIPRPVFSEELRLFRRGARLMLTGALFAFVCWGLWAISDGGNLGTPFALFVLTGLVALGLYALARVVGRVVLEKQLGRVRRSARGAHLVTAVFLAGVGIAYLRQIDWVVSAWSWFAGLF</sequence>
<proteinExistence type="predicted"/>
<gene>
    <name evidence="3" type="ORF">SAMN05421812_105460</name>
</gene>
<organism evidence="3 4">
    <name type="scientific">Asanoa hainanensis</name>
    <dbReference type="NCBI Taxonomy" id="560556"/>
    <lineage>
        <taxon>Bacteria</taxon>
        <taxon>Bacillati</taxon>
        <taxon>Actinomycetota</taxon>
        <taxon>Actinomycetes</taxon>
        <taxon>Micromonosporales</taxon>
        <taxon>Micromonosporaceae</taxon>
        <taxon>Asanoa</taxon>
    </lineage>
</organism>
<dbReference type="Proteomes" id="UP000198362">
    <property type="component" value="Unassembled WGS sequence"/>
</dbReference>
<feature type="compositionally biased region" description="Basic and acidic residues" evidence="1">
    <location>
        <begin position="1"/>
        <end position="14"/>
    </location>
</feature>
<keyword evidence="2" id="KW-0472">Membrane</keyword>
<keyword evidence="2" id="KW-0812">Transmembrane</keyword>
<evidence type="ECO:0000256" key="2">
    <source>
        <dbReference type="SAM" id="Phobius"/>
    </source>
</evidence>
<feature type="compositionally biased region" description="Low complexity" evidence="1">
    <location>
        <begin position="46"/>
        <end position="57"/>
    </location>
</feature>
<dbReference type="AlphaFoldDB" id="A0A239MFQ1"/>